<evidence type="ECO:0000256" key="1">
    <source>
        <dbReference type="SAM" id="MobiDB-lite"/>
    </source>
</evidence>
<organism evidence="2 3">
    <name type="scientific">Fimbriiglobus ruber</name>
    <dbReference type="NCBI Taxonomy" id="1908690"/>
    <lineage>
        <taxon>Bacteria</taxon>
        <taxon>Pseudomonadati</taxon>
        <taxon>Planctomycetota</taxon>
        <taxon>Planctomycetia</taxon>
        <taxon>Gemmatales</taxon>
        <taxon>Gemmataceae</taxon>
        <taxon>Fimbriiglobus</taxon>
    </lineage>
</organism>
<feature type="compositionally biased region" description="Basic and acidic residues" evidence="1">
    <location>
        <begin position="70"/>
        <end position="80"/>
    </location>
</feature>
<feature type="region of interest" description="Disordered" evidence="1">
    <location>
        <begin position="1"/>
        <end position="80"/>
    </location>
</feature>
<evidence type="ECO:0000313" key="2">
    <source>
        <dbReference type="EMBL" id="OWK42228.1"/>
    </source>
</evidence>
<dbReference type="AlphaFoldDB" id="A0A225DUL6"/>
<dbReference type="Proteomes" id="UP000214646">
    <property type="component" value="Unassembled WGS sequence"/>
</dbReference>
<proteinExistence type="predicted"/>
<name>A0A225DUL6_9BACT</name>
<evidence type="ECO:0000313" key="3">
    <source>
        <dbReference type="Proteomes" id="UP000214646"/>
    </source>
</evidence>
<keyword evidence="3" id="KW-1185">Reference proteome</keyword>
<reference evidence="3" key="1">
    <citation type="submission" date="2017-06" db="EMBL/GenBank/DDBJ databases">
        <title>Genome analysis of Fimbriiglobus ruber SP5, the first member of the order Planctomycetales with confirmed chitinolytic capability.</title>
        <authorList>
            <person name="Ravin N.V."/>
            <person name="Rakitin A.L."/>
            <person name="Ivanova A.A."/>
            <person name="Beletsky A.V."/>
            <person name="Kulichevskaya I.S."/>
            <person name="Mardanov A.V."/>
            <person name="Dedysh S.N."/>
        </authorList>
    </citation>
    <scope>NUCLEOTIDE SEQUENCE [LARGE SCALE GENOMIC DNA]</scope>
    <source>
        <strain evidence="3">SP5</strain>
    </source>
</reference>
<gene>
    <name evidence="2" type="ORF">FRUB_04306</name>
</gene>
<protein>
    <submittedName>
        <fullName evidence="2">Uncharacterized protein</fullName>
    </submittedName>
</protein>
<feature type="compositionally biased region" description="Basic and acidic residues" evidence="1">
    <location>
        <begin position="41"/>
        <end position="52"/>
    </location>
</feature>
<comment type="caution">
    <text evidence="2">The sequence shown here is derived from an EMBL/GenBank/DDBJ whole genome shotgun (WGS) entry which is preliminary data.</text>
</comment>
<accession>A0A225DUL6</accession>
<dbReference type="EMBL" id="NIDE01000005">
    <property type="protein sequence ID" value="OWK42228.1"/>
    <property type="molecule type" value="Genomic_DNA"/>
</dbReference>
<sequence>MSKNGHNPGPVPTGNRPLTGTSFEEPEPDDAGKTAAPHSPTGREEDSKRRMGEFTGTADHARQQPGPRNDGGKRHGEGAG</sequence>